<dbReference type="RefSeq" id="WP_272802796.1">
    <property type="nucleotide sequence ID" value="NZ_JAQQKY010000002.1"/>
</dbReference>
<dbReference type="Pfam" id="PF13537">
    <property type="entry name" value="GATase_7"/>
    <property type="match status" value="1"/>
</dbReference>
<dbReference type="SUPFAM" id="SSF52402">
    <property type="entry name" value="Adenine nucleotide alpha hydrolases-like"/>
    <property type="match status" value="1"/>
</dbReference>
<dbReference type="InterPro" id="IPR051786">
    <property type="entry name" value="ASN_synthetase/amidase"/>
</dbReference>
<organism evidence="9 10">
    <name type="scientific">Vogesella indigofera</name>
    <name type="common">Pseudomonas indigofera</name>
    <dbReference type="NCBI Taxonomy" id="45465"/>
    <lineage>
        <taxon>Bacteria</taxon>
        <taxon>Pseudomonadati</taxon>
        <taxon>Pseudomonadota</taxon>
        <taxon>Betaproteobacteria</taxon>
        <taxon>Neisseriales</taxon>
        <taxon>Chromobacteriaceae</taxon>
        <taxon>Vogesella</taxon>
    </lineage>
</organism>
<keyword evidence="6" id="KW-0315">Glutamine amidotransferase</keyword>
<dbReference type="SUPFAM" id="SSF56235">
    <property type="entry name" value="N-terminal nucleophile aminohydrolases (Ntn hydrolases)"/>
    <property type="match status" value="1"/>
</dbReference>
<dbReference type="Pfam" id="PF00733">
    <property type="entry name" value="Asn_synthase"/>
    <property type="match status" value="1"/>
</dbReference>
<dbReference type="PIRSF" id="PIRSF001589">
    <property type="entry name" value="Asn_synthetase_glu-h"/>
    <property type="match status" value="1"/>
</dbReference>
<proteinExistence type="inferred from homology"/>
<dbReference type="Gene3D" id="3.40.50.620">
    <property type="entry name" value="HUPs"/>
    <property type="match status" value="1"/>
</dbReference>
<dbReference type="EMBL" id="JAQQKY010000002">
    <property type="protein sequence ID" value="MDC7690183.1"/>
    <property type="molecule type" value="Genomic_DNA"/>
</dbReference>
<keyword evidence="5" id="KW-0067">ATP-binding</keyword>
<dbReference type="InterPro" id="IPR006426">
    <property type="entry name" value="Asn_synth_AEB"/>
</dbReference>
<dbReference type="NCBIfam" id="TIGR01536">
    <property type="entry name" value="asn_synth_AEB"/>
    <property type="match status" value="1"/>
</dbReference>
<sequence>MCGIVGFVGAGTRQDLERMSNEIIHRGPDGVGYWMDPAQGVYLGHRRLAILDLAGGQQPMWTADGALGVVFNGEIYNYRELRTELEQAGHVFLTDHSDTEVLLHGYREWGEALTGRLNGMWAFALYDRLQARLFCSRDRFGKKPFYYTLQQGSFVFASELTALLCHPAVTATVSRAAIRKYIAYGYLPAPNTPYHAIHKLPAGCSLVFTLDSGSLHLSRYWSFVLEPAEARPAGIEKQWQEELLERLNNAVACRLVADVPLGVFLSGGIDSSAVAALAARQSGAGQLQTFNIGFDVAGFDESAHARRVATLLHTRHHEATLSLDVARSLLPAITGKLDEPLADSSLLPTSLLCQHARRHVTVALGGDGADELFAGYAPFRALRWANYYQKLVPGPLHEVIRLLANRLPVGDGYMSLDFKLKRMLQGLSHPPRLWHPSWMCPLDDAALAECFMEPVDLEEVFSEAIAAWERCSQHNLVDRSLQFFTDIYLQDDILAKVDRASMMHSLEVRSPFLDINVVDLARKIPSEYKLRHGETKYILKKALAQILPQDILHRPKQGFAVPIARWLRDDALQLDRSSASAGLNGAFIARTIADYRQHNSNRHHFLWGQWTLAQVMHRHAALTSAPSTAETMPAL</sequence>
<comment type="caution">
    <text evidence="9">The sequence shown here is derived from an EMBL/GenBank/DDBJ whole genome shotgun (WGS) entry which is preliminary data.</text>
</comment>
<dbReference type="InterPro" id="IPR017932">
    <property type="entry name" value="GATase_2_dom"/>
</dbReference>
<accession>A0ABT5I201</accession>
<dbReference type="PROSITE" id="PS51278">
    <property type="entry name" value="GATASE_TYPE_2"/>
    <property type="match status" value="1"/>
</dbReference>
<dbReference type="InterPro" id="IPR033738">
    <property type="entry name" value="AsnB_N"/>
</dbReference>
<protein>
    <recommendedName>
        <fullName evidence="3">asparagine synthase (glutamine-hydrolyzing)</fullName>
        <ecNumber evidence="3">6.3.5.4</ecNumber>
    </recommendedName>
</protein>
<name>A0ABT5I201_VOGIN</name>
<dbReference type="Gene3D" id="3.60.20.10">
    <property type="entry name" value="Glutamine Phosphoribosylpyrophosphate, subunit 1, domain 1"/>
    <property type="match status" value="1"/>
</dbReference>
<evidence type="ECO:0000256" key="2">
    <source>
        <dbReference type="ARBA" id="ARBA00005752"/>
    </source>
</evidence>
<dbReference type="InterPro" id="IPR014729">
    <property type="entry name" value="Rossmann-like_a/b/a_fold"/>
</dbReference>
<evidence type="ECO:0000256" key="1">
    <source>
        <dbReference type="ARBA" id="ARBA00005187"/>
    </source>
</evidence>
<evidence type="ECO:0000256" key="3">
    <source>
        <dbReference type="ARBA" id="ARBA00012737"/>
    </source>
</evidence>
<dbReference type="InterPro" id="IPR001962">
    <property type="entry name" value="Asn_synthase"/>
</dbReference>
<gene>
    <name evidence="9" type="primary">asnB</name>
    <name evidence="9" type="ORF">PQU93_05215</name>
</gene>
<evidence type="ECO:0000256" key="6">
    <source>
        <dbReference type="ARBA" id="ARBA00022962"/>
    </source>
</evidence>
<comment type="catalytic activity">
    <reaction evidence="7">
        <text>L-aspartate + L-glutamine + ATP + H2O = L-asparagine + L-glutamate + AMP + diphosphate + H(+)</text>
        <dbReference type="Rhea" id="RHEA:12228"/>
        <dbReference type="ChEBI" id="CHEBI:15377"/>
        <dbReference type="ChEBI" id="CHEBI:15378"/>
        <dbReference type="ChEBI" id="CHEBI:29985"/>
        <dbReference type="ChEBI" id="CHEBI:29991"/>
        <dbReference type="ChEBI" id="CHEBI:30616"/>
        <dbReference type="ChEBI" id="CHEBI:33019"/>
        <dbReference type="ChEBI" id="CHEBI:58048"/>
        <dbReference type="ChEBI" id="CHEBI:58359"/>
        <dbReference type="ChEBI" id="CHEBI:456215"/>
        <dbReference type="EC" id="6.3.5.4"/>
    </reaction>
</comment>
<dbReference type="PANTHER" id="PTHR43284:SF1">
    <property type="entry name" value="ASPARAGINE SYNTHETASE"/>
    <property type="match status" value="1"/>
</dbReference>
<evidence type="ECO:0000259" key="8">
    <source>
        <dbReference type="PROSITE" id="PS51278"/>
    </source>
</evidence>
<dbReference type="Proteomes" id="UP001221566">
    <property type="component" value="Unassembled WGS sequence"/>
</dbReference>
<evidence type="ECO:0000313" key="10">
    <source>
        <dbReference type="Proteomes" id="UP001221566"/>
    </source>
</evidence>
<keyword evidence="10" id="KW-1185">Reference proteome</keyword>
<evidence type="ECO:0000256" key="5">
    <source>
        <dbReference type="ARBA" id="ARBA00022840"/>
    </source>
</evidence>
<dbReference type="InterPro" id="IPR029055">
    <property type="entry name" value="Ntn_hydrolases_N"/>
</dbReference>
<evidence type="ECO:0000256" key="4">
    <source>
        <dbReference type="ARBA" id="ARBA00022741"/>
    </source>
</evidence>
<dbReference type="EC" id="6.3.5.4" evidence="3"/>
<dbReference type="CDD" id="cd00712">
    <property type="entry name" value="AsnB"/>
    <property type="match status" value="1"/>
</dbReference>
<evidence type="ECO:0000256" key="7">
    <source>
        <dbReference type="ARBA" id="ARBA00048741"/>
    </source>
</evidence>
<dbReference type="PANTHER" id="PTHR43284">
    <property type="entry name" value="ASPARAGINE SYNTHETASE (GLUTAMINE-HYDROLYZING)"/>
    <property type="match status" value="1"/>
</dbReference>
<evidence type="ECO:0000313" key="9">
    <source>
        <dbReference type="EMBL" id="MDC7690183.1"/>
    </source>
</evidence>
<dbReference type="GO" id="GO:0004066">
    <property type="term" value="F:asparagine synthase (glutamine-hydrolyzing) activity"/>
    <property type="evidence" value="ECO:0007669"/>
    <property type="project" value="UniProtKB-EC"/>
</dbReference>
<feature type="domain" description="Glutamine amidotransferase type-2" evidence="8">
    <location>
        <begin position="2"/>
        <end position="211"/>
    </location>
</feature>
<keyword evidence="9" id="KW-0436">Ligase</keyword>
<keyword evidence="4" id="KW-0547">Nucleotide-binding</keyword>
<comment type="pathway">
    <text evidence="1">Amino-acid biosynthesis; L-asparagine biosynthesis; L-asparagine from L-aspartate (L-Gln route): step 1/1.</text>
</comment>
<comment type="similarity">
    <text evidence="2">Belongs to the asparagine synthetase family.</text>
</comment>
<dbReference type="CDD" id="cd01991">
    <property type="entry name" value="Asn_synthase_B_C"/>
    <property type="match status" value="1"/>
</dbReference>
<reference evidence="9 10" key="1">
    <citation type="submission" date="2023-01" db="EMBL/GenBank/DDBJ databases">
        <title>Novel species of the genus Vogesella isolated from rivers.</title>
        <authorList>
            <person name="Lu H."/>
        </authorList>
    </citation>
    <scope>NUCLEOTIDE SEQUENCE [LARGE SCALE GENOMIC DNA]</scope>
    <source>
        <strain evidence="9 10">SH7W</strain>
    </source>
</reference>